<comment type="caution">
    <text evidence="2">The sequence shown here is derived from an EMBL/GenBank/DDBJ whole genome shotgun (WGS) entry which is preliminary data.</text>
</comment>
<evidence type="ECO:0000259" key="1">
    <source>
        <dbReference type="Pfam" id="PF02789"/>
    </source>
</evidence>
<evidence type="ECO:0000313" key="3">
    <source>
        <dbReference type="Proteomes" id="UP000523795"/>
    </source>
</evidence>
<feature type="domain" description="Peptidase M17 leucyl aminopeptidase N-terminal" evidence="1">
    <location>
        <begin position="24"/>
        <end position="147"/>
    </location>
</feature>
<dbReference type="InterPro" id="IPR008283">
    <property type="entry name" value="Peptidase_M17_N"/>
</dbReference>
<dbReference type="EMBL" id="JAAZSR010000019">
    <property type="protein sequence ID" value="NKX49480.1"/>
    <property type="molecule type" value="Genomic_DNA"/>
</dbReference>
<dbReference type="Gene3D" id="3.40.220.10">
    <property type="entry name" value="Leucine Aminopeptidase, subunit E, domain 1"/>
    <property type="match status" value="1"/>
</dbReference>
<dbReference type="SUPFAM" id="SSF52949">
    <property type="entry name" value="Macro domain-like"/>
    <property type="match status" value="1"/>
</dbReference>
<evidence type="ECO:0000313" key="2">
    <source>
        <dbReference type="EMBL" id="NKX49480.1"/>
    </source>
</evidence>
<dbReference type="GO" id="GO:0004177">
    <property type="term" value="F:aminopeptidase activity"/>
    <property type="evidence" value="ECO:0007669"/>
    <property type="project" value="UniProtKB-KW"/>
</dbReference>
<feature type="non-terminal residue" evidence="2">
    <location>
        <position position="201"/>
    </location>
</feature>
<sequence length="201" mass="20356">MAITPELNISAAAKDKKVRADALVVGVAEGPDGPVLLENPLTAASARALGDSLVALGVTGARDEVRRLPGLPELNADVLVLAGLGKAAANGSLAAEDLRRAAGSAVRQLAGLSKVTLALPAATVEEAAAVAEGAALGAYAFTEHRSRAAAKDRSIVKDVTVLTPAAGRKSLAAALDRARLIGRAVNATRTLVNRPPSHLYP</sequence>
<keyword evidence="3" id="KW-1185">Reference proteome</keyword>
<dbReference type="InterPro" id="IPR043472">
    <property type="entry name" value="Macro_dom-like"/>
</dbReference>
<gene>
    <name evidence="2" type="ORF">HER39_02565</name>
</gene>
<proteinExistence type="predicted"/>
<organism evidence="2 3">
    <name type="scientific">Arthrobacter deserti</name>
    <dbReference type="NCBI Taxonomy" id="1742687"/>
    <lineage>
        <taxon>Bacteria</taxon>
        <taxon>Bacillati</taxon>
        <taxon>Actinomycetota</taxon>
        <taxon>Actinomycetes</taxon>
        <taxon>Micrococcales</taxon>
        <taxon>Micrococcaceae</taxon>
        <taxon>Arthrobacter</taxon>
    </lineage>
</organism>
<dbReference type="Proteomes" id="UP000523795">
    <property type="component" value="Unassembled WGS sequence"/>
</dbReference>
<name>A0ABX1JJI1_9MICC</name>
<protein>
    <submittedName>
        <fullName evidence="2">Leucyl aminopeptidase</fullName>
    </submittedName>
</protein>
<accession>A0ABX1JJI1</accession>
<keyword evidence="2" id="KW-0645">Protease</keyword>
<keyword evidence="2" id="KW-0031">Aminopeptidase</keyword>
<reference evidence="2 3" key="1">
    <citation type="submission" date="2020-04" db="EMBL/GenBank/DDBJ databases">
        <authorList>
            <person name="Liu S."/>
        </authorList>
    </citation>
    <scope>NUCLEOTIDE SEQUENCE [LARGE SCALE GENOMIC DNA]</scope>
    <source>
        <strain evidence="2 3">CGMCC 1.15091</strain>
    </source>
</reference>
<keyword evidence="2" id="KW-0378">Hydrolase</keyword>
<dbReference type="Pfam" id="PF02789">
    <property type="entry name" value="Peptidase_M17_N"/>
    <property type="match status" value="1"/>
</dbReference>